<dbReference type="AlphaFoldDB" id="A0A1R3VGV8"/>
<dbReference type="STRING" id="1631249.BQ8794_50605"/>
<evidence type="ECO:0000256" key="1">
    <source>
        <dbReference type="SAM" id="Phobius"/>
    </source>
</evidence>
<proteinExistence type="predicted"/>
<evidence type="ECO:0008006" key="4">
    <source>
        <dbReference type="Google" id="ProtNLM"/>
    </source>
</evidence>
<dbReference type="Proteomes" id="UP000188388">
    <property type="component" value="Unassembled WGS sequence"/>
</dbReference>
<evidence type="ECO:0000313" key="3">
    <source>
        <dbReference type="Proteomes" id="UP000188388"/>
    </source>
</evidence>
<feature type="transmembrane region" description="Helical" evidence="1">
    <location>
        <begin position="7"/>
        <end position="25"/>
    </location>
</feature>
<gene>
    <name evidence="2" type="ORF">BQ8794_50605</name>
</gene>
<name>A0A1R3VGV8_9HYPH</name>
<keyword evidence="1" id="KW-0472">Membrane</keyword>
<keyword evidence="1" id="KW-0812">Transmembrane</keyword>
<protein>
    <recommendedName>
        <fullName evidence="4">MFS transporter</fullName>
    </recommendedName>
</protein>
<keyword evidence="1" id="KW-1133">Transmembrane helix</keyword>
<dbReference type="EMBL" id="FTPD01000045">
    <property type="protein sequence ID" value="SIT58503.1"/>
    <property type="molecule type" value="Genomic_DNA"/>
</dbReference>
<sequence length="61" mass="6957">MRAWLRYFLLFIGQFALFTYLRPFLESVTGLDIRMLSAALLTMGTIPQGIPEGVSHVEDRP</sequence>
<reference evidence="3" key="1">
    <citation type="submission" date="2017-01" db="EMBL/GenBank/DDBJ databases">
        <authorList>
            <person name="Brunel B."/>
        </authorList>
    </citation>
    <scope>NUCLEOTIDE SEQUENCE [LARGE SCALE GENOMIC DNA]</scope>
</reference>
<accession>A0A1R3VGV8</accession>
<keyword evidence="3" id="KW-1185">Reference proteome</keyword>
<evidence type="ECO:0000313" key="2">
    <source>
        <dbReference type="EMBL" id="SIT58503.1"/>
    </source>
</evidence>
<organism evidence="2 3">
    <name type="scientific">Mesorhizobium prunaredense</name>
    <dbReference type="NCBI Taxonomy" id="1631249"/>
    <lineage>
        <taxon>Bacteria</taxon>
        <taxon>Pseudomonadati</taxon>
        <taxon>Pseudomonadota</taxon>
        <taxon>Alphaproteobacteria</taxon>
        <taxon>Hyphomicrobiales</taxon>
        <taxon>Phyllobacteriaceae</taxon>
        <taxon>Mesorhizobium</taxon>
    </lineage>
</organism>